<evidence type="ECO:0000313" key="4">
    <source>
        <dbReference type="Proteomes" id="UP000324222"/>
    </source>
</evidence>
<organism evidence="3 4">
    <name type="scientific">Portunus trituberculatus</name>
    <name type="common">Swimming crab</name>
    <name type="synonym">Neptunus trituberculatus</name>
    <dbReference type="NCBI Taxonomy" id="210409"/>
    <lineage>
        <taxon>Eukaryota</taxon>
        <taxon>Metazoa</taxon>
        <taxon>Ecdysozoa</taxon>
        <taxon>Arthropoda</taxon>
        <taxon>Crustacea</taxon>
        <taxon>Multicrustacea</taxon>
        <taxon>Malacostraca</taxon>
        <taxon>Eumalacostraca</taxon>
        <taxon>Eucarida</taxon>
        <taxon>Decapoda</taxon>
        <taxon>Pleocyemata</taxon>
        <taxon>Brachyura</taxon>
        <taxon>Eubrachyura</taxon>
        <taxon>Portunoidea</taxon>
        <taxon>Portunidae</taxon>
        <taxon>Portuninae</taxon>
        <taxon>Portunus</taxon>
    </lineage>
</organism>
<name>A0A5B7E626_PORTR</name>
<dbReference type="EMBL" id="VSRR010001981">
    <property type="protein sequence ID" value="MPC28869.1"/>
    <property type="molecule type" value="Genomic_DNA"/>
</dbReference>
<dbReference type="AlphaFoldDB" id="A0A5B7E626"/>
<feature type="compositionally biased region" description="Polar residues" evidence="1">
    <location>
        <begin position="55"/>
        <end position="66"/>
    </location>
</feature>
<feature type="region of interest" description="Disordered" evidence="1">
    <location>
        <begin position="43"/>
        <end position="66"/>
    </location>
</feature>
<proteinExistence type="predicted"/>
<reference evidence="3 4" key="1">
    <citation type="submission" date="2019-05" db="EMBL/GenBank/DDBJ databases">
        <title>Another draft genome of Portunus trituberculatus and its Hox gene families provides insights of decapod evolution.</title>
        <authorList>
            <person name="Jeong J.-H."/>
            <person name="Song I."/>
            <person name="Kim S."/>
            <person name="Choi T."/>
            <person name="Kim D."/>
            <person name="Ryu S."/>
            <person name="Kim W."/>
        </authorList>
    </citation>
    <scope>NUCLEOTIDE SEQUENCE [LARGE SCALE GENOMIC DNA]</scope>
    <source>
        <tissue evidence="3">Muscle</tissue>
    </source>
</reference>
<keyword evidence="4" id="KW-1185">Reference proteome</keyword>
<dbReference type="Proteomes" id="UP000324222">
    <property type="component" value="Unassembled WGS sequence"/>
</dbReference>
<protein>
    <submittedName>
        <fullName evidence="3">Uncharacterized protein</fullName>
    </submittedName>
</protein>
<evidence type="ECO:0000256" key="1">
    <source>
        <dbReference type="SAM" id="MobiDB-lite"/>
    </source>
</evidence>
<keyword evidence="2" id="KW-0732">Signal</keyword>
<accession>A0A5B7E626</accession>
<feature type="signal peptide" evidence="2">
    <location>
        <begin position="1"/>
        <end position="22"/>
    </location>
</feature>
<evidence type="ECO:0000313" key="3">
    <source>
        <dbReference type="EMBL" id="MPC28869.1"/>
    </source>
</evidence>
<evidence type="ECO:0000256" key="2">
    <source>
        <dbReference type="SAM" id="SignalP"/>
    </source>
</evidence>
<feature type="chain" id="PRO_5022871496" evidence="2">
    <location>
        <begin position="23"/>
        <end position="66"/>
    </location>
</feature>
<sequence length="66" mass="7137">MARTVPIPRRVLPRVFLVSVIALRPCVPGGMDGWMWGGPPCGVLRQGPRPLQGSADGQQASPPRRH</sequence>
<comment type="caution">
    <text evidence="3">The sequence shown here is derived from an EMBL/GenBank/DDBJ whole genome shotgun (WGS) entry which is preliminary data.</text>
</comment>
<gene>
    <name evidence="3" type="ORF">E2C01_022082</name>
</gene>